<evidence type="ECO:0000256" key="6">
    <source>
        <dbReference type="PIRSR" id="PIRSR602401-1"/>
    </source>
</evidence>
<organism evidence="7 8">
    <name type="scientific">Gracilibacillus halophilus YIM-C55.5</name>
    <dbReference type="NCBI Taxonomy" id="1308866"/>
    <lineage>
        <taxon>Bacteria</taxon>
        <taxon>Bacillati</taxon>
        <taxon>Bacillota</taxon>
        <taxon>Bacilli</taxon>
        <taxon>Bacillales</taxon>
        <taxon>Bacillaceae</taxon>
        <taxon>Gracilibacillus</taxon>
    </lineage>
</organism>
<dbReference type="CDD" id="cd11067">
    <property type="entry name" value="CYP152"/>
    <property type="match status" value="1"/>
</dbReference>
<dbReference type="InterPro" id="IPR036396">
    <property type="entry name" value="Cyt_P450_sf"/>
</dbReference>
<reference evidence="7 8" key="1">
    <citation type="submission" date="2013-03" db="EMBL/GenBank/DDBJ databases">
        <title>Draft genome sequence of Gracibacillus halophilus YIM-C55.5, a moderately halophilic and thermophilic organism from the Xiaochaidamu salt lake.</title>
        <authorList>
            <person name="Sugumar T."/>
            <person name="Polireddy D.R."/>
            <person name="Antony A."/>
            <person name="Madhava Y.R."/>
            <person name="Sivakumar N."/>
        </authorList>
    </citation>
    <scope>NUCLEOTIDE SEQUENCE [LARGE SCALE GENOMIC DNA]</scope>
    <source>
        <strain evidence="7 8">YIM-C55.5</strain>
    </source>
</reference>
<sequence>MNQVPTEKTLDHSLTLMNEGYLYIKNRVDRFGSNVFHTRLLGQKVICMSGEDAAKIFYDSERFQRKGAAPKRVQKTLFGEHAIQTIDGQIHIHRKKLFLSLMTSTQQNRIAQMVYSKWHEKVGSSRPSMILFEEARNILCEVACEWTGIPVKKHEIPHLAKDFTDMVYAFGAVGKRYRRGKKARKKTEKWMKSMIEQVRNGEIKAKNESALQVMAFHRQLNGKRLSSHMAAVELINVIRPIVAISTFITFSAVALHEYPAMKTKLEVADSTYYDCFVHEVRRFYPFAPFLGARVKQSFVWNNCFFKKGRLVLLDIYGTNHDPQLWDEPHRFQPERFRNWRSSMFDLIPQGGGHIDNDHRCPGERMTITVMKASLDFLVNQIEFQVPSSQDFRYILSTVPTLPKSGFMMKEIKKVN</sequence>
<evidence type="ECO:0000313" key="8">
    <source>
        <dbReference type="Proteomes" id="UP000012283"/>
    </source>
</evidence>
<dbReference type="PANTHER" id="PTHR24302:SF15">
    <property type="entry name" value="FATTY-ACID PEROXYGENASE"/>
    <property type="match status" value="1"/>
</dbReference>
<proteinExistence type="inferred from homology"/>
<protein>
    <submittedName>
        <fullName evidence="7">Fatty acid beta-hydroxylating cytochrome P450</fullName>
    </submittedName>
</protein>
<dbReference type="PANTHER" id="PTHR24302">
    <property type="entry name" value="CYTOCHROME P450 FAMILY 3"/>
    <property type="match status" value="1"/>
</dbReference>
<evidence type="ECO:0000256" key="2">
    <source>
        <dbReference type="ARBA" id="ARBA00022617"/>
    </source>
</evidence>
<gene>
    <name evidence="7" type="ORF">J416_11377</name>
</gene>
<dbReference type="Proteomes" id="UP000012283">
    <property type="component" value="Unassembled WGS sequence"/>
</dbReference>
<dbReference type="PATRIC" id="fig|1308866.3.peg.2299"/>
<evidence type="ECO:0000313" key="7">
    <source>
        <dbReference type="EMBL" id="ENH96325.1"/>
    </source>
</evidence>
<dbReference type="InterPro" id="IPR001128">
    <property type="entry name" value="Cyt_P450"/>
</dbReference>
<keyword evidence="5 6" id="KW-0408">Iron</keyword>
<comment type="caution">
    <text evidence="7">The sequence shown here is derived from an EMBL/GenBank/DDBJ whole genome shotgun (WGS) entry which is preliminary data.</text>
</comment>
<dbReference type="GO" id="GO:0016705">
    <property type="term" value="F:oxidoreductase activity, acting on paired donors, with incorporation or reduction of molecular oxygen"/>
    <property type="evidence" value="ECO:0007669"/>
    <property type="project" value="InterPro"/>
</dbReference>
<dbReference type="AlphaFoldDB" id="N4WPB4"/>
<dbReference type="Pfam" id="PF00067">
    <property type="entry name" value="p450"/>
    <property type="match status" value="1"/>
</dbReference>
<dbReference type="InterPro" id="IPR050705">
    <property type="entry name" value="Cytochrome_P450_3A"/>
</dbReference>
<dbReference type="EMBL" id="APML01000048">
    <property type="protein sequence ID" value="ENH96325.1"/>
    <property type="molecule type" value="Genomic_DNA"/>
</dbReference>
<keyword evidence="8" id="KW-1185">Reference proteome</keyword>
<dbReference type="RefSeq" id="WP_003471040.1">
    <property type="nucleotide sequence ID" value="NZ_APML01000048.1"/>
</dbReference>
<dbReference type="OrthoDB" id="9764248at2"/>
<dbReference type="SUPFAM" id="SSF48264">
    <property type="entry name" value="Cytochrome P450"/>
    <property type="match status" value="1"/>
</dbReference>
<dbReference type="InterPro" id="IPR002401">
    <property type="entry name" value="Cyt_P450_E_grp-I"/>
</dbReference>
<comment type="similarity">
    <text evidence="1">Belongs to the cytochrome P450 family.</text>
</comment>
<accession>N4WPB4</accession>
<dbReference type="GO" id="GO:0004497">
    <property type="term" value="F:monooxygenase activity"/>
    <property type="evidence" value="ECO:0007669"/>
    <property type="project" value="InterPro"/>
</dbReference>
<feature type="binding site" description="axial binding residue" evidence="6">
    <location>
        <position position="360"/>
    </location>
    <ligand>
        <name>heme</name>
        <dbReference type="ChEBI" id="CHEBI:30413"/>
    </ligand>
    <ligandPart>
        <name>Fe</name>
        <dbReference type="ChEBI" id="CHEBI:18248"/>
    </ligandPart>
</feature>
<name>N4WPB4_9BACI</name>
<dbReference type="Gene3D" id="1.10.630.10">
    <property type="entry name" value="Cytochrome P450"/>
    <property type="match status" value="1"/>
</dbReference>
<evidence type="ECO:0000256" key="5">
    <source>
        <dbReference type="ARBA" id="ARBA00023004"/>
    </source>
</evidence>
<evidence type="ECO:0000256" key="4">
    <source>
        <dbReference type="ARBA" id="ARBA00023002"/>
    </source>
</evidence>
<dbReference type="GO" id="GO:0005506">
    <property type="term" value="F:iron ion binding"/>
    <property type="evidence" value="ECO:0007669"/>
    <property type="project" value="InterPro"/>
</dbReference>
<evidence type="ECO:0000256" key="1">
    <source>
        <dbReference type="ARBA" id="ARBA00010617"/>
    </source>
</evidence>
<dbReference type="eggNOG" id="COG2124">
    <property type="taxonomic scope" value="Bacteria"/>
</dbReference>
<dbReference type="STRING" id="1308866.J416_11377"/>
<keyword evidence="3 6" id="KW-0479">Metal-binding</keyword>
<evidence type="ECO:0000256" key="3">
    <source>
        <dbReference type="ARBA" id="ARBA00022723"/>
    </source>
</evidence>
<dbReference type="GO" id="GO:0020037">
    <property type="term" value="F:heme binding"/>
    <property type="evidence" value="ECO:0007669"/>
    <property type="project" value="InterPro"/>
</dbReference>
<keyword evidence="4" id="KW-0560">Oxidoreductase</keyword>
<keyword evidence="2 6" id="KW-0349">Heme</keyword>
<comment type="cofactor">
    <cofactor evidence="6">
        <name>heme</name>
        <dbReference type="ChEBI" id="CHEBI:30413"/>
    </cofactor>
</comment>
<dbReference type="PRINTS" id="PR00463">
    <property type="entry name" value="EP450I"/>
</dbReference>